<name>A0A0P4VY31_SCYOL</name>
<feature type="domain" description="3'-5' exonuclease" evidence="1">
    <location>
        <begin position="240"/>
        <end position="379"/>
    </location>
</feature>
<dbReference type="AlphaFoldDB" id="A0A0P4VY31"/>
<dbReference type="EMBL" id="GDRN01088336">
    <property type="protein sequence ID" value="JAI60871.1"/>
    <property type="molecule type" value="Transcribed_RNA"/>
</dbReference>
<dbReference type="PANTHER" id="PTHR46628:SF1">
    <property type="entry name" value="PIRNA BIOGENESIS PROTEIN EXD1"/>
    <property type="match status" value="1"/>
</dbReference>
<organism evidence="2">
    <name type="scientific">Scylla olivacea</name>
    <name type="common">Orange mud crab</name>
    <name type="synonym">Cancer olivacea</name>
    <dbReference type="NCBI Taxonomy" id="85551"/>
    <lineage>
        <taxon>Eukaryota</taxon>
        <taxon>Metazoa</taxon>
        <taxon>Ecdysozoa</taxon>
        <taxon>Arthropoda</taxon>
        <taxon>Crustacea</taxon>
        <taxon>Multicrustacea</taxon>
        <taxon>Malacostraca</taxon>
        <taxon>Eumalacostraca</taxon>
        <taxon>Eucarida</taxon>
        <taxon>Decapoda</taxon>
        <taxon>Pleocyemata</taxon>
        <taxon>Brachyura</taxon>
        <taxon>Eubrachyura</taxon>
        <taxon>Portunoidea</taxon>
        <taxon>Portunidae</taxon>
        <taxon>Portuninae</taxon>
        <taxon>Scylla</taxon>
    </lineage>
</organism>
<reference evidence="2" key="1">
    <citation type="submission" date="2015-09" db="EMBL/GenBank/DDBJ databases">
        <title>Scylla olivacea transcriptome.</title>
        <authorList>
            <person name="Ikhwanuddin M."/>
        </authorList>
    </citation>
    <scope>NUCLEOTIDE SEQUENCE</scope>
</reference>
<proteinExistence type="predicted"/>
<dbReference type="InterPro" id="IPR036397">
    <property type="entry name" value="RNaseH_sf"/>
</dbReference>
<dbReference type="EMBL" id="GDRN01088335">
    <property type="protein sequence ID" value="JAI60872.1"/>
    <property type="molecule type" value="Transcribed_RNA"/>
</dbReference>
<evidence type="ECO:0000259" key="1">
    <source>
        <dbReference type="Pfam" id="PF01612"/>
    </source>
</evidence>
<dbReference type="GO" id="GO:0008408">
    <property type="term" value="F:3'-5' exonuclease activity"/>
    <property type="evidence" value="ECO:0007669"/>
    <property type="project" value="InterPro"/>
</dbReference>
<evidence type="ECO:0000313" key="2">
    <source>
        <dbReference type="EMBL" id="JAI60871.1"/>
    </source>
</evidence>
<dbReference type="Gene3D" id="3.30.420.10">
    <property type="entry name" value="Ribonuclease H-like superfamily/Ribonuclease H"/>
    <property type="match status" value="1"/>
</dbReference>
<dbReference type="PANTHER" id="PTHR46628">
    <property type="entry name" value="PIRNA BIOGENESIS PROTEIN EXD1"/>
    <property type="match status" value="1"/>
</dbReference>
<dbReference type="InterPro" id="IPR052144">
    <property type="entry name" value="piRNA_biogenesis_EXD1"/>
</dbReference>
<dbReference type="GO" id="GO:0034587">
    <property type="term" value="P:piRNA processing"/>
    <property type="evidence" value="ECO:0007669"/>
    <property type="project" value="TreeGrafter"/>
</dbReference>
<accession>A0A0P4VY31</accession>
<dbReference type="Pfam" id="PF01612">
    <property type="entry name" value="DNA_pol_A_exo1"/>
    <property type="match status" value="1"/>
</dbReference>
<dbReference type="GO" id="GO:0003676">
    <property type="term" value="F:nucleic acid binding"/>
    <property type="evidence" value="ECO:0007669"/>
    <property type="project" value="InterPro"/>
</dbReference>
<dbReference type="InterPro" id="IPR012337">
    <property type="entry name" value="RNaseH-like_sf"/>
</dbReference>
<dbReference type="EMBL" id="GDRN01088337">
    <property type="protein sequence ID" value="JAI60870.1"/>
    <property type="molecule type" value="Transcribed_RNA"/>
</dbReference>
<dbReference type="GO" id="GO:1990923">
    <property type="term" value="C:PET complex"/>
    <property type="evidence" value="ECO:0007669"/>
    <property type="project" value="TreeGrafter"/>
</dbReference>
<protein>
    <recommendedName>
        <fullName evidence="1">3'-5' exonuclease domain-containing protein</fullName>
    </recommendedName>
</protein>
<dbReference type="SUPFAM" id="SSF53098">
    <property type="entry name" value="Ribonuclease H-like"/>
    <property type="match status" value="1"/>
</dbReference>
<dbReference type="InterPro" id="IPR002562">
    <property type="entry name" value="3'-5'_exonuclease_dom"/>
</dbReference>
<sequence>MDNRESSTETKSSTINMSVASPFHAMLQPDPAISLNSLENEGRDLTLKEILDLGDDSLGLKVLLTAKQGSWLGVINTILTTCGKISLEKVSNPKTGKKKLGLRTFFFHDVLNLKVLGEDREARRRLLKDIYFEKQQGKKLLRKKLLPMDLQEKCRSNIPEEEVVPGLIQQLVSEEAPEKSSPAPSPPSPARLPRPSKWVIIDVVDDSYKKALSMIWKEMVISLGIAGLGLGRSGTLVWLSVATSSVIFHFDVAKIGVSEVMEGGLGMVLQDSKMVKVVHDCRALEDLLHHQLNLNLCNVFDTQAAEIYLHLLNHQGSVPLLVPTLSSLLIKHLSLNIHHLFPDRQEYSKVDDSLWLERPLAESLGERLARDVMYLRELRLEQLDMMLVDLRQIFEVYLGAMRDKDSLTVSQLEPQVVPAEVQKLGKQSVVSVKEGGLPFVQYSKGAPNPRLWRK</sequence>